<feature type="region of interest" description="Disordered" evidence="4">
    <location>
        <begin position="566"/>
        <end position="621"/>
    </location>
</feature>
<evidence type="ECO:0000256" key="2">
    <source>
        <dbReference type="ARBA" id="ARBA00023163"/>
    </source>
</evidence>
<reference evidence="7" key="1">
    <citation type="submission" date="2017-01" db="EMBL/GenBank/DDBJ databases">
        <authorList>
            <person name="Wang Y."/>
            <person name="White M."/>
            <person name="Kvist S."/>
            <person name="Moncalvo J.-M."/>
        </authorList>
    </citation>
    <scope>NUCLEOTIDE SEQUENCE [LARGE SCALE GENOMIC DNA]</scope>
    <source>
        <strain evidence="7">COL-18-3</strain>
    </source>
</reference>
<evidence type="ECO:0000313" key="7">
    <source>
        <dbReference type="Proteomes" id="UP000188320"/>
    </source>
</evidence>
<keyword evidence="1" id="KW-0805">Transcription regulation</keyword>
<feature type="compositionally biased region" description="Polar residues" evidence="4">
    <location>
        <begin position="566"/>
        <end position="578"/>
    </location>
</feature>
<evidence type="ECO:0000313" key="6">
    <source>
        <dbReference type="EMBL" id="OMH83462.1"/>
    </source>
</evidence>
<gene>
    <name evidence="6" type="ORF">AX774_g3048</name>
</gene>
<feature type="region of interest" description="Disordered" evidence="4">
    <location>
        <begin position="477"/>
        <end position="501"/>
    </location>
</feature>
<evidence type="ECO:0000256" key="4">
    <source>
        <dbReference type="SAM" id="MobiDB-lite"/>
    </source>
</evidence>
<feature type="region of interest" description="Disordered" evidence="4">
    <location>
        <begin position="163"/>
        <end position="193"/>
    </location>
</feature>
<dbReference type="PANTHER" id="PTHR16088:SF3">
    <property type="entry name" value="GON-4-LIKE PROTEIN"/>
    <property type="match status" value="1"/>
</dbReference>
<keyword evidence="3" id="KW-0539">Nucleus</keyword>
<evidence type="ECO:0000259" key="5">
    <source>
        <dbReference type="PROSITE" id="PS50090"/>
    </source>
</evidence>
<dbReference type="GO" id="GO:0005634">
    <property type="term" value="C:nucleus"/>
    <property type="evidence" value="ECO:0007669"/>
    <property type="project" value="TreeGrafter"/>
</dbReference>
<accession>A0A1R1PRE1</accession>
<feature type="compositionally biased region" description="Low complexity" evidence="4">
    <location>
        <begin position="920"/>
        <end position="935"/>
    </location>
</feature>
<feature type="region of interest" description="Disordered" evidence="4">
    <location>
        <begin position="1"/>
        <end position="21"/>
    </location>
</feature>
<comment type="caution">
    <text evidence="6">The sequence shown here is derived from an EMBL/GenBank/DDBJ whole genome shotgun (WGS) entry which is preliminary data.</text>
</comment>
<feature type="region of interest" description="Disordered" evidence="4">
    <location>
        <begin position="100"/>
        <end position="129"/>
    </location>
</feature>
<keyword evidence="2" id="KW-0804">Transcription</keyword>
<keyword evidence="7" id="KW-1185">Reference proteome</keyword>
<dbReference type="SMART" id="SM00717">
    <property type="entry name" value="SANT"/>
    <property type="match status" value="2"/>
</dbReference>
<feature type="compositionally biased region" description="Basic residues" evidence="4">
    <location>
        <begin position="119"/>
        <end position="128"/>
    </location>
</feature>
<dbReference type="PROSITE" id="PS50090">
    <property type="entry name" value="MYB_LIKE"/>
    <property type="match status" value="1"/>
</dbReference>
<dbReference type="InterPro" id="IPR052435">
    <property type="entry name" value="YY1-Transcr_Regul"/>
</dbReference>
<organism evidence="6 7">
    <name type="scientific">Zancudomyces culisetae</name>
    <name type="common">Gut fungus</name>
    <name type="synonym">Smittium culisetae</name>
    <dbReference type="NCBI Taxonomy" id="1213189"/>
    <lineage>
        <taxon>Eukaryota</taxon>
        <taxon>Fungi</taxon>
        <taxon>Fungi incertae sedis</taxon>
        <taxon>Zoopagomycota</taxon>
        <taxon>Kickxellomycotina</taxon>
        <taxon>Harpellomycetes</taxon>
        <taxon>Harpellales</taxon>
        <taxon>Legeriomycetaceae</taxon>
        <taxon>Zancudomyces</taxon>
    </lineage>
</organism>
<evidence type="ECO:0000256" key="1">
    <source>
        <dbReference type="ARBA" id="ARBA00023015"/>
    </source>
</evidence>
<dbReference type="GO" id="GO:0006355">
    <property type="term" value="P:regulation of DNA-templated transcription"/>
    <property type="evidence" value="ECO:0007669"/>
    <property type="project" value="TreeGrafter"/>
</dbReference>
<dbReference type="GO" id="GO:0003712">
    <property type="term" value="F:transcription coregulator activity"/>
    <property type="evidence" value="ECO:0007669"/>
    <property type="project" value="TreeGrafter"/>
</dbReference>
<feature type="compositionally biased region" description="Basic and acidic residues" evidence="4">
    <location>
        <begin position="109"/>
        <end position="118"/>
    </location>
</feature>
<dbReference type="Proteomes" id="UP000188320">
    <property type="component" value="Unassembled WGS sequence"/>
</dbReference>
<dbReference type="OrthoDB" id="2143914at2759"/>
<dbReference type="PANTHER" id="PTHR16088">
    <property type="entry name" value="YY1 ASSOCIATED PROTEIN-RELATED"/>
    <property type="match status" value="1"/>
</dbReference>
<feature type="compositionally biased region" description="Low complexity" evidence="4">
    <location>
        <begin position="958"/>
        <end position="1000"/>
    </location>
</feature>
<feature type="domain" description="Myb-like" evidence="5">
    <location>
        <begin position="187"/>
        <end position="260"/>
    </location>
</feature>
<feature type="region of interest" description="Disordered" evidence="4">
    <location>
        <begin position="694"/>
        <end position="713"/>
    </location>
</feature>
<dbReference type="EMBL" id="LSSK01000405">
    <property type="protein sequence ID" value="OMH83462.1"/>
    <property type="molecule type" value="Genomic_DNA"/>
</dbReference>
<dbReference type="InterPro" id="IPR001005">
    <property type="entry name" value="SANT/Myb"/>
</dbReference>
<protein>
    <recommendedName>
        <fullName evidence="5">Myb-like domain-containing protein</fullName>
    </recommendedName>
</protein>
<proteinExistence type="predicted"/>
<feature type="region of interest" description="Disordered" evidence="4">
    <location>
        <begin position="920"/>
        <end position="1000"/>
    </location>
</feature>
<name>A0A1R1PRE1_ZANCU</name>
<evidence type="ECO:0000256" key="3">
    <source>
        <dbReference type="ARBA" id="ARBA00023242"/>
    </source>
</evidence>
<feature type="compositionally biased region" description="Low complexity" evidence="4">
    <location>
        <begin position="609"/>
        <end position="619"/>
    </location>
</feature>
<sequence>MLSWDGVGRNNQDYGSDARDMDSRDISELGIEDNAAFDFDMNLSSDIFGLEEQNWTKFFGDNNKLLEEMKGKSKKDMIMSDSFLDNGDFSGINLLEPGVGLSKAGRGNTKNEKVEKPNKSGKKGKNKEKTKVYLGSDVTDMRLPENWRYPNIDFLQDGYQWNENNTGETSGGGGSLGSRDKSNEGTRMGQSVKKWTKEENERIMVEIKDLIRRGYSVSDTGKDGGKIIGDQEWEYIAKRMGELGNVRTAAQCKRRWKLLYQKLGARLVEGSDSGMASASAAVSVSSSGPAPSTGSKLGTGFDLGLEFGLGSGPKAKKVEEKSGFKTPKRTRLIVNSKAETTKNVNRDKRLVDLGSLGGPMTVDRKKQRAVSEATVKPVESNSCTLFQRIQGLESSEVGGSVDYSIGRDILKGDPSSQNKEIGWDILDKLESSERFKSRFYCQLLSDVVDAMGDQFSKAGMAVKRNKWRREMQLEKTLKHREPTDQDSELEAKGNESFGENRREPICNKLDFNALVELAGQPAQNTFSDLPKDTNDDTQYHEFLRSLSQATSHMMTPKDAAVLNLNDLSSNTKTNTGKQQVEEEEDDDYVDVNIEGGSESNSDAEDRGNNTDSDNNNGENVSEVKDLIKDSGLELGEEFNLFSSILDGNLGTTKMDQLSGAEVQEWLENAGLAHISPIKAIVDVENTVNKLERKAGVESTPDVTEGQQKGESDWEELKKSVLGNLHIPEDQRRAIINSIDNSILLTKGVDSKAVSAGHLKRSAEHNLNFKSPKNAKLSHDFGKLSAGLEMESLFQEALQAGEEIDLQKQPFMPDDKPFLMDSGQMDQLRKQMMDNFQLVCQAYLIESLQNSPHSTVALHWRAQLMDIYNMYLYSDSKFGKRPFDDPDKHYVSFMSCPGAALLVPFVLYLVADLHCTFQLNSSDDSSRASSFSFPLSKQMSKQTDKNRSKSLVPVPIAPLPSNSNPNPNHNPNTNTNHHSIPNPNSNPNLTPNSNSNHISSSSSFALSQPLIPSLAYSSQSQYSSTNNTAVPNVIPDELAYNSDYLLTCTLVQRASKGPKCSCVKQHIPSHPYMLQYVFPAIFQQNLDRLGANISDYSAYLSPDSDPICKLIATQIEEFANTVRKAHLMRRKTANTTSNSIDQFFENIEPIAPSPQSSSLLLTNVSLQPNILPSFLLTLWVPIIQTIGWDLSLYPVIQLSRRYKNRVNFLPKEDKLILRALKLFGFDDTVSMCGQLMPCKTPNQLSNRIQNLRARRAPANPVKQFYLQRVVPFNLVQEDVIKAGVMIYGKDFKNFSLEFLASWPRSVIKRVWSTIFESNS</sequence>
<dbReference type="Gene3D" id="1.10.10.60">
    <property type="entry name" value="Homeodomain-like"/>
    <property type="match status" value="1"/>
</dbReference>